<dbReference type="OrthoDB" id="311592at2"/>
<keyword evidence="1" id="KW-0378">Hydrolase</keyword>
<keyword evidence="5" id="KW-1185">Reference proteome</keyword>
<sequence>MVLFLLGILVGVSVLSLALYRAGKREALLEEEKQQVTQSRELVVDFMHHMVEALGEGLGQEELRQRIVHAAILCSGALSAALFERDRQGQMRGVAVEGLFPPHRPLPPNAIEKLTTRAKFIEGVLRSESFPDDEGIVGAVVQTGRAQLVADAATDPRIIRHQDAALKVRSVIAVPLAFRGELFGVLAVANSADGTAFSQADFTLMQSLAEQAALALHNLRLLNYQIEKQQLDLDLSLASGIQQMLLPSELPQIDGLALDARYTPAQKVGGDLYDVLCLSPERLGVVVADVSGKGIPASLLMATCRTHLRQIAPRHSSPAAALCELNRAIGSNLAGGMYITLLYAVIDLRESTVTLARAGHELPLFLRQNAVSAAPTAEFVGSEGMALGMMPPEVFDAVIADHSEPFRAGETLILYTDGLTEAPNEDGKEFSGARLADVARTLHRRNAHDLADGLLEAVTRFTGGGPQRDDLTLLTIKRVS</sequence>
<name>A0A139SQW5_9BACT</name>
<dbReference type="Pfam" id="PF07228">
    <property type="entry name" value="SpoIIE"/>
    <property type="match status" value="1"/>
</dbReference>
<dbReference type="Proteomes" id="UP000071392">
    <property type="component" value="Unassembled WGS sequence"/>
</dbReference>
<comment type="caution">
    <text evidence="4">The sequence shown here is derived from an EMBL/GenBank/DDBJ whole genome shotgun (WGS) entry which is preliminary data.</text>
</comment>
<evidence type="ECO:0000313" key="4">
    <source>
        <dbReference type="EMBL" id="KXU36932.1"/>
    </source>
</evidence>
<dbReference type="SMART" id="SM00065">
    <property type="entry name" value="GAF"/>
    <property type="match status" value="1"/>
</dbReference>
<dbReference type="SMART" id="SM00331">
    <property type="entry name" value="PP2C_SIG"/>
    <property type="match status" value="1"/>
</dbReference>
<feature type="domain" description="GAF" evidence="2">
    <location>
        <begin position="59"/>
        <end position="226"/>
    </location>
</feature>
<accession>A0A139SQW5</accession>
<gene>
    <name evidence="4" type="ORF">AXK12_02590</name>
</gene>
<dbReference type="InterPro" id="IPR003018">
    <property type="entry name" value="GAF"/>
</dbReference>
<dbReference type="InterPro" id="IPR052016">
    <property type="entry name" value="Bact_Sigma-Reg"/>
</dbReference>
<evidence type="ECO:0000313" key="5">
    <source>
        <dbReference type="Proteomes" id="UP000071392"/>
    </source>
</evidence>
<dbReference type="EMBL" id="LSZP01000018">
    <property type="protein sequence ID" value="KXU36932.1"/>
    <property type="molecule type" value="Genomic_DNA"/>
</dbReference>
<proteinExistence type="predicted"/>
<dbReference type="InterPro" id="IPR036457">
    <property type="entry name" value="PPM-type-like_dom_sf"/>
</dbReference>
<dbReference type="AlphaFoldDB" id="A0A139SQW5"/>
<dbReference type="SUPFAM" id="SSF55781">
    <property type="entry name" value="GAF domain-like"/>
    <property type="match status" value="1"/>
</dbReference>
<dbReference type="Pfam" id="PF13185">
    <property type="entry name" value="GAF_2"/>
    <property type="match status" value="1"/>
</dbReference>
<protein>
    <submittedName>
        <fullName evidence="4">Protein serine phosphatase</fullName>
    </submittedName>
</protein>
<evidence type="ECO:0000259" key="3">
    <source>
        <dbReference type="SMART" id="SM00331"/>
    </source>
</evidence>
<organism evidence="4 5">
    <name type="scientific">Cephaloticoccus capnophilus</name>
    <dbReference type="NCBI Taxonomy" id="1548208"/>
    <lineage>
        <taxon>Bacteria</taxon>
        <taxon>Pseudomonadati</taxon>
        <taxon>Verrucomicrobiota</taxon>
        <taxon>Opitutia</taxon>
        <taxon>Opitutales</taxon>
        <taxon>Opitutaceae</taxon>
        <taxon>Cephaloticoccus</taxon>
    </lineage>
</organism>
<evidence type="ECO:0000256" key="1">
    <source>
        <dbReference type="ARBA" id="ARBA00022801"/>
    </source>
</evidence>
<reference evidence="4 5" key="1">
    <citation type="submission" date="2016-02" db="EMBL/GenBank/DDBJ databases">
        <authorList>
            <person name="Wen L."/>
            <person name="He K."/>
            <person name="Yang H."/>
        </authorList>
    </citation>
    <scope>NUCLEOTIDE SEQUENCE [LARGE SCALE GENOMIC DNA]</scope>
    <source>
        <strain evidence="4 5">CV41</strain>
    </source>
</reference>
<dbReference type="InterPro" id="IPR029016">
    <property type="entry name" value="GAF-like_dom_sf"/>
</dbReference>
<dbReference type="STRING" id="1548208.AXK12_02590"/>
<dbReference type="InterPro" id="IPR001932">
    <property type="entry name" value="PPM-type_phosphatase-like_dom"/>
</dbReference>
<evidence type="ECO:0000259" key="2">
    <source>
        <dbReference type="SMART" id="SM00065"/>
    </source>
</evidence>
<feature type="domain" description="PPM-type phosphatase" evidence="3">
    <location>
        <begin position="253"/>
        <end position="478"/>
    </location>
</feature>
<dbReference type="Gene3D" id="3.60.40.10">
    <property type="entry name" value="PPM-type phosphatase domain"/>
    <property type="match status" value="1"/>
</dbReference>
<dbReference type="GO" id="GO:0016791">
    <property type="term" value="F:phosphatase activity"/>
    <property type="evidence" value="ECO:0007669"/>
    <property type="project" value="TreeGrafter"/>
</dbReference>
<dbReference type="Gene3D" id="3.30.450.40">
    <property type="match status" value="1"/>
</dbReference>
<dbReference type="SUPFAM" id="SSF81606">
    <property type="entry name" value="PP2C-like"/>
    <property type="match status" value="1"/>
</dbReference>
<dbReference type="PANTHER" id="PTHR43156:SF2">
    <property type="entry name" value="STAGE II SPORULATION PROTEIN E"/>
    <property type="match status" value="1"/>
</dbReference>
<dbReference type="PANTHER" id="PTHR43156">
    <property type="entry name" value="STAGE II SPORULATION PROTEIN E-RELATED"/>
    <property type="match status" value="1"/>
</dbReference>